<proteinExistence type="inferred from homology"/>
<keyword evidence="5" id="KW-0573">Peptidoglycan synthesis</keyword>
<dbReference type="EMBL" id="FOMB01000002">
    <property type="protein sequence ID" value="SFC09797.1"/>
    <property type="molecule type" value="Genomic_DNA"/>
</dbReference>
<sequence>MASQAKTPWRVVFIRALAAVLVALAVTAHTAAPAHAIENLRKYAGIVVDAKSGQVLYEENGDSKRYPASVAKVMTLYVLFQELSAGNLKLSTKMTVSKHAAAAVPTKLGLRAGAQITVEDAIKSLVTLSANDMARVIAENISGTEDKFAQRMTATARAMGMRNTTYRNASGLPDGGQTTTVRDQAILGIAIYQHFPSYYEFFQTKSFSYGKSTYGNHNRVLGYMGAVDGIKTGYINAAGSNLLTAARKDGRHIVVVAFGFNSAGSRDQKVRELVAKYLPKGRSGTYLAEVPVPGRQGSGNVQVAVAQPAPSSAPVFVVPMPLPGFRLAQLVAANGAQAQPAAIQPMPAAVVATATPAPVPMPADLNQQAAVQAANTLAAPSQAPQPAYPSQDIIGAWLSESYNLGAPPSALGQTAPSAPLGFVPPPANAGTQQPAGQPVDLMTSGTVQTADAAAGGWVVQIGAGPSEDSARAMLSSAAGKVGVLGDFRSYVERFEKNGQTFFRARFVGFGDRDDATAMCNQLKRQDMSCLAMQS</sequence>
<dbReference type="Proteomes" id="UP000182258">
    <property type="component" value="Unassembled WGS sequence"/>
</dbReference>
<dbReference type="GO" id="GO:0008360">
    <property type="term" value="P:regulation of cell shape"/>
    <property type="evidence" value="ECO:0007669"/>
    <property type="project" value="UniProtKB-KW"/>
</dbReference>
<dbReference type="GO" id="GO:0009252">
    <property type="term" value="P:peptidoglycan biosynthetic process"/>
    <property type="evidence" value="ECO:0007669"/>
    <property type="project" value="UniProtKB-KW"/>
</dbReference>
<dbReference type="GO" id="GO:0071555">
    <property type="term" value="P:cell wall organization"/>
    <property type="evidence" value="ECO:0007669"/>
    <property type="project" value="UniProtKB-KW"/>
</dbReference>
<keyword evidence="4" id="KW-0133">Cell shape</keyword>
<evidence type="ECO:0000256" key="6">
    <source>
        <dbReference type="ARBA" id="ARBA00023316"/>
    </source>
</evidence>
<feature type="active site" description="Proton acceptor" evidence="7">
    <location>
        <position position="72"/>
    </location>
</feature>
<dbReference type="AlphaFoldDB" id="A0A1I1GDC5"/>
<evidence type="ECO:0000256" key="3">
    <source>
        <dbReference type="ARBA" id="ARBA00022801"/>
    </source>
</evidence>
<dbReference type="RefSeq" id="WP_052952500.1">
    <property type="nucleotide sequence ID" value="NZ_FOMB01000002.1"/>
</dbReference>
<dbReference type="InterPro" id="IPR007730">
    <property type="entry name" value="SPOR-like_dom"/>
</dbReference>
<evidence type="ECO:0000256" key="4">
    <source>
        <dbReference type="ARBA" id="ARBA00022960"/>
    </source>
</evidence>
<dbReference type="GO" id="GO:0006508">
    <property type="term" value="P:proteolysis"/>
    <property type="evidence" value="ECO:0007669"/>
    <property type="project" value="InterPro"/>
</dbReference>
<dbReference type="OrthoDB" id="9795979at2"/>
<evidence type="ECO:0000313" key="14">
    <source>
        <dbReference type="Proteomes" id="UP000182258"/>
    </source>
</evidence>
<feature type="binding site" evidence="8">
    <location>
        <position position="231"/>
    </location>
    <ligand>
        <name>substrate</name>
    </ligand>
</feature>
<dbReference type="InterPro" id="IPR018044">
    <property type="entry name" value="Peptidase_S11"/>
</dbReference>
<feature type="domain" description="SPOR" evidence="12">
    <location>
        <begin position="451"/>
        <end position="534"/>
    </location>
</feature>
<dbReference type="Pfam" id="PF00768">
    <property type="entry name" value="Peptidase_S11"/>
    <property type="match status" value="1"/>
</dbReference>
<reference evidence="13 14" key="1">
    <citation type="submission" date="2016-10" db="EMBL/GenBank/DDBJ databases">
        <authorList>
            <person name="de Groot N.N."/>
        </authorList>
    </citation>
    <scope>NUCLEOTIDE SEQUENCE [LARGE SCALE GENOMIC DNA]</scope>
    <source>
        <strain evidence="13 14">CGMCC 1.10210</strain>
    </source>
</reference>
<gene>
    <name evidence="13" type="ORF">SAMN04488059_102121</name>
</gene>
<dbReference type="PRINTS" id="PR00725">
    <property type="entry name" value="DADACBPTASE1"/>
</dbReference>
<dbReference type="SUPFAM" id="SSF56601">
    <property type="entry name" value="beta-lactamase/transpeptidase-like"/>
    <property type="match status" value="1"/>
</dbReference>
<evidence type="ECO:0000256" key="7">
    <source>
        <dbReference type="PIRSR" id="PIRSR618044-1"/>
    </source>
</evidence>
<dbReference type="GO" id="GO:0009002">
    <property type="term" value="F:serine-type D-Ala-D-Ala carboxypeptidase activity"/>
    <property type="evidence" value="ECO:0007669"/>
    <property type="project" value="InterPro"/>
</dbReference>
<dbReference type="PANTHER" id="PTHR21581:SF6">
    <property type="entry name" value="TRAFFICKING PROTEIN PARTICLE COMPLEX SUBUNIT 12"/>
    <property type="match status" value="1"/>
</dbReference>
<comment type="similarity">
    <text evidence="1 9">Belongs to the peptidase S11 family.</text>
</comment>
<evidence type="ECO:0000256" key="8">
    <source>
        <dbReference type="PIRSR" id="PIRSR618044-2"/>
    </source>
</evidence>
<feature type="active site" evidence="7">
    <location>
        <position position="129"/>
    </location>
</feature>
<feature type="chain" id="PRO_5010180222" evidence="11">
    <location>
        <begin position="37"/>
        <end position="534"/>
    </location>
</feature>
<evidence type="ECO:0000256" key="10">
    <source>
        <dbReference type="SAM" id="MobiDB-lite"/>
    </source>
</evidence>
<name>A0A1I1GDC5_9HYPH</name>
<dbReference type="PANTHER" id="PTHR21581">
    <property type="entry name" value="D-ALANYL-D-ALANINE CARBOXYPEPTIDASE"/>
    <property type="match status" value="1"/>
</dbReference>
<keyword evidence="3" id="KW-0378">Hydrolase</keyword>
<dbReference type="Pfam" id="PF05036">
    <property type="entry name" value="SPOR"/>
    <property type="match status" value="1"/>
</dbReference>
<evidence type="ECO:0000256" key="1">
    <source>
        <dbReference type="ARBA" id="ARBA00007164"/>
    </source>
</evidence>
<dbReference type="InterPro" id="IPR036680">
    <property type="entry name" value="SPOR-like_sf"/>
</dbReference>
<dbReference type="SUPFAM" id="SSF110997">
    <property type="entry name" value="Sporulation related repeat"/>
    <property type="match status" value="1"/>
</dbReference>
<keyword evidence="2 11" id="KW-0732">Signal</keyword>
<dbReference type="InterPro" id="IPR001967">
    <property type="entry name" value="Peptidase_S11_N"/>
</dbReference>
<dbReference type="GO" id="GO:0042834">
    <property type="term" value="F:peptidoglycan binding"/>
    <property type="evidence" value="ECO:0007669"/>
    <property type="project" value="InterPro"/>
</dbReference>
<organism evidence="13 14">
    <name type="scientific">Devosia psychrophila</name>
    <dbReference type="NCBI Taxonomy" id="728005"/>
    <lineage>
        <taxon>Bacteria</taxon>
        <taxon>Pseudomonadati</taxon>
        <taxon>Pseudomonadota</taxon>
        <taxon>Alphaproteobacteria</taxon>
        <taxon>Hyphomicrobiales</taxon>
        <taxon>Devosiaceae</taxon>
        <taxon>Devosia</taxon>
    </lineage>
</organism>
<evidence type="ECO:0000256" key="11">
    <source>
        <dbReference type="SAM" id="SignalP"/>
    </source>
</evidence>
<dbReference type="Gene3D" id="3.40.710.10">
    <property type="entry name" value="DD-peptidase/beta-lactamase superfamily"/>
    <property type="match status" value="1"/>
</dbReference>
<evidence type="ECO:0000256" key="2">
    <source>
        <dbReference type="ARBA" id="ARBA00022729"/>
    </source>
</evidence>
<dbReference type="STRING" id="728005.SAMN04488059_102121"/>
<dbReference type="PROSITE" id="PS51724">
    <property type="entry name" value="SPOR"/>
    <property type="match status" value="1"/>
</dbReference>
<feature type="signal peptide" evidence="11">
    <location>
        <begin position="1"/>
        <end position="36"/>
    </location>
</feature>
<keyword evidence="13" id="KW-0645">Protease</keyword>
<feature type="region of interest" description="Disordered" evidence="10">
    <location>
        <begin position="409"/>
        <end position="435"/>
    </location>
</feature>
<evidence type="ECO:0000313" key="13">
    <source>
        <dbReference type="EMBL" id="SFC09797.1"/>
    </source>
</evidence>
<evidence type="ECO:0000259" key="12">
    <source>
        <dbReference type="PROSITE" id="PS51724"/>
    </source>
</evidence>
<keyword evidence="13" id="KW-0121">Carboxypeptidase</keyword>
<keyword evidence="6" id="KW-0961">Cell wall biogenesis/degradation</keyword>
<evidence type="ECO:0000256" key="9">
    <source>
        <dbReference type="RuleBase" id="RU004016"/>
    </source>
</evidence>
<accession>A0A1I1GDC5</accession>
<protein>
    <submittedName>
        <fullName evidence="13">D-alanyl-D-alanine carboxypeptidase</fullName>
    </submittedName>
</protein>
<dbReference type="Gene3D" id="3.30.70.1070">
    <property type="entry name" value="Sporulation related repeat"/>
    <property type="match status" value="1"/>
</dbReference>
<evidence type="ECO:0000256" key="5">
    <source>
        <dbReference type="ARBA" id="ARBA00022984"/>
    </source>
</evidence>
<dbReference type="InterPro" id="IPR012338">
    <property type="entry name" value="Beta-lactam/transpept-like"/>
</dbReference>
<feature type="active site" description="Acyl-ester intermediate" evidence="7">
    <location>
        <position position="69"/>
    </location>
</feature>